<comment type="subunit">
    <text evidence="7">Monomer.</text>
</comment>
<feature type="binding site" evidence="7">
    <location>
        <position position="109"/>
    </location>
    <ligand>
        <name>phosphoenolpyruvate</name>
        <dbReference type="ChEBI" id="CHEBI:58702"/>
    </ligand>
</feature>
<evidence type="ECO:0000313" key="10">
    <source>
        <dbReference type="Proteomes" id="UP000217265"/>
    </source>
</evidence>
<feature type="binding site" evidence="7">
    <location>
        <position position="37"/>
    </location>
    <ligand>
        <name>3-phosphoshikimate</name>
        <dbReference type="ChEBI" id="CHEBI:145989"/>
    </ligand>
</feature>
<evidence type="ECO:0000259" key="8">
    <source>
        <dbReference type="Pfam" id="PF00275"/>
    </source>
</evidence>
<dbReference type="Gene3D" id="3.65.10.10">
    <property type="entry name" value="Enolpyruvate transferase domain"/>
    <property type="match status" value="2"/>
</dbReference>
<dbReference type="UniPathway" id="UPA00053">
    <property type="reaction ID" value="UER00089"/>
</dbReference>
<feature type="binding site" evidence="7">
    <location>
        <position position="184"/>
    </location>
    <ligand>
        <name>3-phosphoshikimate</name>
        <dbReference type="ChEBI" id="CHEBI:145989"/>
    </ligand>
</feature>
<feature type="binding site" evidence="7">
    <location>
        <position position="36"/>
    </location>
    <ligand>
        <name>3-phosphoshikimate</name>
        <dbReference type="ChEBI" id="CHEBI:145989"/>
    </ligand>
</feature>
<evidence type="ECO:0000313" key="9">
    <source>
        <dbReference type="EMBL" id="ATC63041.1"/>
    </source>
</evidence>
<comment type="subcellular location">
    <subcellularLocation>
        <location evidence="7">Cytoplasm</location>
    </subcellularLocation>
</comment>
<evidence type="ECO:0000256" key="3">
    <source>
        <dbReference type="ARBA" id="ARBA00022605"/>
    </source>
</evidence>
<feature type="binding site" evidence="7">
    <location>
        <position position="186"/>
    </location>
    <ligand>
        <name>phosphoenolpyruvate</name>
        <dbReference type="ChEBI" id="CHEBI:58702"/>
    </ligand>
</feature>
<dbReference type="InterPro" id="IPR023193">
    <property type="entry name" value="EPSP_synthase_CS"/>
</dbReference>
<dbReference type="CDD" id="cd01556">
    <property type="entry name" value="EPSP_synthase"/>
    <property type="match status" value="1"/>
</dbReference>
<dbReference type="SUPFAM" id="SSF55205">
    <property type="entry name" value="EPT/RTPC-like"/>
    <property type="match status" value="1"/>
</dbReference>
<feature type="binding site" evidence="7">
    <location>
        <position position="185"/>
    </location>
    <ligand>
        <name>3-phosphoshikimate</name>
        <dbReference type="ChEBI" id="CHEBI:145989"/>
    </ligand>
</feature>
<keyword evidence="10" id="KW-1185">Reference proteome</keyword>
<dbReference type="KEGG" id="vbh:CMV30_03165"/>
<dbReference type="OrthoDB" id="9809920at2"/>
<dbReference type="EMBL" id="CP023344">
    <property type="protein sequence ID" value="ATC63041.1"/>
    <property type="molecule type" value="Genomic_DNA"/>
</dbReference>
<comment type="similarity">
    <text evidence="2 7">Belongs to the EPSP synthase family.</text>
</comment>
<dbReference type="InterPro" id="IPR001986">
    <property type="entry name" value="Enolpyruvate_Tfrase_dom"/>
</dbReference>
<dbReference type="PANTHER" id="PTHR21090:SF5">
    <property type="entry name" value="PENTAFUNCTIONAL AROM POLYPEPTIDE"/>
    <property type="match status" value="1"/>
</dbReference>
<comment type="catalytic activity">
    <reaction evidence="6">
        <text>3-phosphoshikimate + phosphoenolpyruvate = 5-O-(1-carboxyvinyl)-3-phosphoshikimate + phosphate</text>
        <dbReference type="Rhea" id="RHEA:21256"/>
        <dbReference type="ChEBI" id="CHEBI:43474"/>
        <dbReference type="ChEBI" id="CHEBI:57701"/>
        <dbReference type="ChEBI" id="CHEBI:58702"/>
        <dbReference type="ChEBI" id="CHEBI:145989"/>
        <dbReference type="EC" id="2.5.1.19"/>
    </reaction>
    <physiologicalReaction direction="left-to-right" evidence="6">
        <dbReference type="Rhea" id="RHEA:21257"/>
    </physiologicalReaction>
</comment>
<dbReference type="GO" id="GO:0008652">
    <property type="term" value="P:amino acid biosynthetic process"/>
    <property type="evidence" value="ECO:0007669"/>
    <property type="project" value="UniProtKB-KW"/>
</dbReference>
<evidence type="ECO:0000256" key="4">
    <source>
        <dbReference type="ARBA" id="ARBA00022679"/>
    </source>
</evidence>
<dbReference type="GO" id="GO:0009073">
    <property type="term" value="P:aromatic amino acid family biosynthetic process"/>
    <property type="evidence" value="ECO:0007669"/>
    <property type="project" value="UniProtKB-KW"/>
</dbReference>
<feature type="active site" description="Proton acceptor" evidence="7">
    <location>
        <position position="338"/>
    </location>
</feature>
<feature type="binding site" evidence="7">
    <location>
        <position position="369"/>
    </location>
    <ligand>
        <name>phosphoenolpyruvate</name>
        <dbReference type="ChEBI" id="CHEBI:58702"/>
    </ligand>
</feature>
<dbReference type="Pfam" id="PF00275">
    <property type="entry name" value="EPSP_synthase"/>
    <property type="match status" value="1"/>
</dbReference>
<keyword evidence="4 7" id="KW-0808">Transferase</keyword>
<dbReference type="HAMAP" id="MF_00210">
    <property type="entry name" value="EPSP_synth"/>
    <property type="match status" value="1"/>
</dbReference>
<dbReference type="GO" id="GO:0009423">
    <property type="term" value="P:chorismate biosynthetic process"/>
    <property type="evidence" value="ECO:0007669"/>
    <property type="project" value="UniProtKB-UniRule"/>
</dbReference>
<dbReference type="InterPro" id="IPR036968">
    <property type="entry name" value="Enolpyruvate_Tfrase_sf"/>
</dbReference>
<feature type="binding site" evidence="7">
    <location>
        <position position="186"/>
    </location>
    <ligand>
        <name>3-phosphoshikimate</name>
        <dbReference type="ChEBI" id="CHEBI:145989"/>
    </ligand>
</feature>
<name>A0A290QFA9_9BACT</name>
<dbReference type="Proteomes" id="UP000217265">
    <property type="component" value="Chromosome"/>
</dbReference>
<sequence>MPGFSDQFPRMSLPDLLPIRPFTKPVKGDVTLPGSKSLTNRSLLLAALCDGPVTLTGALFSEDTQLMATALTQLGIPVRTDEASKTIHVTGCGGKIPAQRAEIFVGLAGTAARFLTAFCAAAQSGIYTIDGVPQMRKRPMKGLFDALVSQGAEIKYLGQPGFFPVKIHAHGLRGGPVEIDATESSQMLSAMLMVAPLAAKPLEIKPVGGVREPFVEMTARLMTSFSGLTADRQAGGTYSAPVLSQGARYRNPGTYAIEPDATASSYFAALPLVTGGQIQLSGLRGVGAGLQGDTQFLTIAEKVGATVRLDPTGNHTLTSWSSPAARSGVTASFNTFSDTFLTLAAISPLLSGPTKITGIAHTRKQETDRVAGMACELIKLGQHVIETEDSLEIHPRPLKRDVEIETYHDHRFAMSFGILGCHDLDGNGIPWLSIKDPACCAKTFPHFFDVLGQLWTQSHSD</sequence>
<keyword evidence="5 7" id="KW-0057">Aromatic amino acid biosynthesis</keyword>
<evidence type="ECO:0000256" key="6">
    <source>
        <dbReference type="ARBA" id="ARBA00044633"/>
    </source>
</evidence>
<keyword evidence="7" id="KW-0963">Cytoplasm</keyword>
<feature type="binding site" evidence="7">
    <location>
        <position position="36"/>
    </location>
    <ligand>
        <name>phosphoenolpyruvate</name>
        <dbReference type="ChEBI" id="CHEBI:58702"/>
    </ligand>
</feature>
<feature type="binding site" evidence="7">
    <location>
        <position position="338"/>
    </location>
    <ligand>
        <name>3-phosphoshikimate</name>
        <dbReference type="ChEBI" id="CHEBI:145989"/>
    </ligand>
</feature>
<comment type="function">
    <text evidence="7">Catalyzes the transfer of the enolpyruvyl moiety of phosphoenolpyruvate (PEP) to the 5-hydroxyl of shikimate-3-phosphate (S3P) to produce enolpyruvyl shikimate-3-phosphate and inorganic phosphate.</text>
</comment>
<feature type="binding site" evidence="7">
    <location>
        <position position="442"/>
    </location>
    <ligand>
        <name>phosphoenolpyruvate</name>
        <dbReference type="ChEBI" id="CHEBI:58702"/>
    </ligand>
</feature>
<evidence type="ECO:0000256" key="7">
    <source>
        <dbReference type="HAMAP-Rule" id="MF_00210"/>
    </source>
</evidence>
<dbReference type="InterPro" id="IPR006264">
    <property type="entry name" value="EPSP_synthase"/>
</dbReference>
<dbReference type="GO" id="GO:0005737">
    <property type="term" value="C:cytoplasm"/>
    <property type="evidence" value="ECO:0007669"/>
    <property type="project" value="UniProtKB-SubCell"/>
</dbReference>
<organism evidence="9 10">
    <name type="scientific">Nibricoccus aquaticus</name>
    <dbReference type="NCBI Taxonomy" id="2576891"/>
    <lineage>
        <taxon>Bacteria</taxon>
        <taxon>Pseudomonadati</taxon>
        <taxon>Verrucomicrobiota</taxon>
        <taxon>Opitutia</taxon>
        <taxon>Opitutales</taxon>
        <taxon>Opitutaceae</taxon>
        <taxon>Nibricoccus</taxon>
    </lineage>
</organism>
<gene>
    <name evidence="7 9" type="primary">aroA</name>
    <name evidence="9" type="ORF">CMV30_03165</name>
</gene>
<dbReference type="PANTHER" id="PTHR21090">
    <property type="entry name" value="AROM/DEHYDROQUINATE SYNTHASE"/>
    <property type="match status" value="1"/>
</dbReference>
<dbReference type="PIRSF" id="PIRSF000505">
    <property type="entry name" value="EPSPS"/>
    <property type="match status" value="1"/>
</dbReference>
<feature type="binding site" evidence="7">
    <location>
        <position position="138"/>
    </location>
    <ligand>
        <name>phosphoenolpyruvate</name>
        <dbReference type="ChEBI" id="CHEBI:58702"/>
    </ligand>
</feature>
<dbReference type="GO" id="GO:0003866">
    <property type="term" value="F:3-phosphoshikimate 1-carboxyvinyltransferase activity"/>
    <property type="evidence" value="ECO:0007669"/>
    <property type="project" value="UniProtKB-UniRule"/>
</dbReference>
<dbReference type="PROSITE" id="PS00104">
    <property type="entry name" value="EPSP_SYNTHASE_1"/>
    <property type="match status" value="1"/>
</dbReference>
<evidence type="ECO:0000256" key="1">
    <source>
        <dbReference type="ARBA" id="ARBA00004811"/>
    </source>
</evidence>
<proteinExistence type="inferred from homology"/>
<feature type="domain" description="Enolpyruvate transferase" evidence="8">
    <location>
        <begin position="24"/>
        <end position="451"/>
    </location>
</feature>
<feature type="binding site" evidence="7">
    <location>
        <position position="365"/>
    </location>
    <ligand>
        <name>3-phosphoshikimate</name>
        <dbReference type="ChEBI" id="CHEBI:145989"/>
    </ligand>
</feature>
<dbReference type="NCBIfam" id="TIGR01356">
    <property type="entry name" value="aroA"/>
    <property type="match status" value="1"/>
</dbReference>
<comment type="pathway">
    <text evidence="1 7">Metabolic intermediate biosynthesis; chorismate biosynthesis; chorismate from D-erythrose 4-phosphate and phosphoenolpyruvate: step 6/7.</text>
</comment>
<dbReference type="EC" id="2.5.1.19" evidence="7"/>
<dbReference type="InterPro" id="IPR013792">
    <property type="entry name" value="RNA3'P_cycl/enolpyr_Trfase_a/b"/>
</dbReference>
<accession>A0A290QFA9</accession>
<feature type="binding site" evidence="7">
    <location>
        <position position="411"/>
    </location>
    <ligand>
        <name>phosphoenolpyruvate</name>
        <dbReference type="ChEBI" id="CHEBI:58702"/>
    </ligand>
</feature>
<protein>
    <recommendedName>
        <fullName evidence="7">3-phosphoshikimate 1-carboxyvinyltransferase</fullName>
        <ecNumber evidence="7">2.5.1.19</ecNumber>
    </recommendedName>
    <alternativeName>
        <fullName evidence="7">5-enolpyruvylshikimate-3-phosphate synthase</fullName>
        <shortName evidence="7">EPSP synthase</shortName>
        <shortName evidence="7">EPSPS</shortName>
    </alternativeName>
</protein>
<evidence type="ECO:0000256" key="5">
    <source>
        <dbReference type="ARBA" id="ARBA00023141"/>
    </source>
</evidence>
<feature type="binding site" evidence="7">
    <location>
        <position position="41"/>
    </location>
    <ligand>
        <name>3-phosphoshikimate</name>
        <dbReference type="ChEBI" id="CHEBI:145989"/>
    </ligand>
</feature>
<evidence type="ECO:0000256" key="2">
    <source>
        <dbReference type="ARBA" id="ARBA00009948"/>
    </source>
</evidence>
<keyword evidence="3 7" id="KW-0028">Amino-acid biosynthesis</keyword>
<reference evidence="9 10" key="1">
    <citation type="submission" date="2017-09" db="EMBL/GenBank/DDBJ databases">
        <title>Complete genome sequence of Verrucomicrobial strain HZ-65, isolated from freshwater.</title>
        <authorList>
            <person name="Choi A."/>
        </authorList>
    </citation>
    <scope>NUCLEOTIDE SEQUENCE [LARGE SCALE GENOMIC DNA]</scope>
    <source>
        <strain evidence="9 10">HZ-65</strain>
    </source>
</reference>
<comment type="caution">
    <text evidence="7">Lacks conserved residue(s) required for the propagation of feature annotation.</text>
</comment>
<dbReference type="AlphaFoldDB" id="A0A290QFA9"/>